<proteinExistence type="predicted"/>
<dbReference type="Proteomes" id="UP001610335">
    <property type="component" value="Unassembled WGS sequence"/>
</dbReference>
<organism evidence="1 2">
    <name type="scientific">Aspergillus cavernicola</name>
    <dbReference type="NCBI Taxonomy" id="176166"/>
    <lineage>
        <taxon>Eukaryota</taxon>
        <taxon>Fungi</taxon>
        <taxon>Dikarya</taxon>
        <taxon>Ascomycota</taxon>
        <taxon>Pezizomycotina</taxon>
        <taxon>Eurotiomycetes</taxon>
        <taxon>Eurotiomycetidae</taxon>
        <taxon>Eurotiales</taxon>
        <taxon>Aspergillaceae</taxon>
        <taxon>Aspergillus</taxon>
        <taxon>Aspergillus subgen. Nidulantes</taxon>
    </lineage>
</organism>
<comment type="caution">
    <text evidence="1">The sequence shown here is derived from an EMBL/GenBank/DDBJ whole genome shotgun (WGS) entry which is preliminary data.</text>
</comment>
<keyword evidence="2" id="KW-1185">Reference proteome</keyword>
<reference evidence="1 2" key="1">
    <citation type="submission" date="2024-07" db="EMBL/GenBank/DDBJ databases">
        <title>Section-level genome sequencing and comparative genomics of Aspergillus sections Usti and Cavernicolus.</title>
        <authorList>
            <consortium name="Lawrence Berkeley National Laboratory"/>
            <person name="Nybo J.L."/>
            <person name="Vesth T.C."/>
            <person name="Theobald S."/>
            <person name="Frisvad J.C."/>
            <person name="Larsen T.O."/>
            <person name="Kjaerboelling I."/>
            <person name="Rothschild-Mancinelli K."/>
            <person name="Lyhne E.K."/>
            <person name="Kogle M.E."/>
            <person name="Barry K."/>
            <person name="Clum A."/>
            <person name="Na H."/>
            <person name="Ledsgaard L."/>
            <person name="Lin J."/>
            <person name="Lipzen A."/>
            <person name="Kuo A."/>
            <person name="Riley R."/>
            <person name="Mondo S."/>
            <person name="LaButti K."/>
            <person name="Haridas S."/>
            <person name="Pangalinan J."/>
            <person name="Salamov A.A."/>
            <person name="Simmons B.A."/>
            <person name="Magnuson J.K."/>
            <person name="Chen J."/>
            <person name="Drula E."/>
            <person name="Henrissat B."/>
            <person name="Wiebenga A."/>
            <person name="Lubbers R.J."/>
            <person name="Gomes A.C."/>
            <person name="Makela M.R."/>
            <person name="Stajich J."/>
            <person name="Grigoriev I.V."/>
            <person name="Mortensen U.H."/>
            <person name="De vries R.P."/>
            <person name="Baker S.E."/>
            <person name="Andersen M.R."/>
        </authorList>
    </citation>
    <scope>NUCLEOTIDE SEQUENCE [LARGE SCALE GENOMIC DNA]</scope>
    <source>
        <strain evidence="1 2">CBS 600.67</strain>
    </source>
</reference>
<dbReference type="EMBL" id="JBFXLS010000101">
    <property type="protein sequence ID" value="KAL2816415.1"/>
    <property type="molecule type" value="Genomic_DNA"/>
</dbReference>
<evidence type="ECO:0000313" key="2">
    <source>
        <dbReference type="Proteomes" id="UP001610335"/>
    </source>
</evidence>
<gene>
    <name evidence="1" type="ORF">BDW59DRAFT_153220</name>
</gene>
<protein>
    <submittedName>
        <fullName evidence="1">Uncharacterized protein</fullName>
    </submittedName>
</protein>
<evidence type="ECO:0000313" key="1">
    <source>
        <dbReference type="EMBL" id="KAL2816415.1"/>
    </source>
</evidence>
<name>A0ABR4HLP7_9EURO</name>
<sequence length="165" mass="18216">MFEPSQRLRLTVLVSVYRDRDVTRRDWVGIARDIKAFLSQEGKGKGMEHVVGGGGAGDVAVEIIDPRFDQCPCLLPCAMSDPISRVWPKLGPAIVDNIDTTGVLTVGCYRVATSDKRSNPRKCPVTVIFGVDYWVDRDWKKVRDAVVRKLDSAGLSTVGVLVRVD</sequence>
<accession>A0ABR4HLP7</accession>